<dbReference type="RefSeq" id="WP_199020946.1">
    <property type="nucleotide sequence ID" value="NZ_JAELUP010000103.1"/>
</dbReference>
<organism evidence="3 4">
    <name type="scientific">Paenibacillus roseus</name>
    <dbReference type="NCBI Taxonomy" id="2798579"/>
    <lineage>
        <taxon>Bacteria</taxon>
        <taxon>Bacillati</taxon>
        <taxon>Bacillota</taxon>
        <taxon>Bacilli</taxon>
        <taxon>Bacillales</taxon>
        <taxon>Paenibacillaceae</taxon>
        <taxon>Paenibacillus</taxon>
    </lineage>
</organism>
<accession>A0A934MWQ8</accession>
<name>A0A934MWQ8_9BACL</name>
<dbReference type="AlphaFoldDB" id="A0A934MWQ8"/>
<proteinExistence type="predicted"/>
<dbReference type="Proteomes" id="UP000640274">
    <property type="component" value="Unassembled WGS sequence"/>
</dbReference>
<feature type="region of interest" description="Disordered" evidence="1">
    <location>
        <begin position="64"/>
        <end position="83"/>
    </location>
</feature>
<feature type="transmembrane region" description="Helical" evidence="2">
    <location>
        <begin position="37"/>
        <end position="57"/>
    </location>
</feature>
<evidence type="ECO:0000313" key="3">
    <source>
        <dbReference type="EMBL" id="MBJ6363402.1"/>
    </source>
</evidence>
<keyword evidence="2" id="KW-1133">Transmembrane helix</keyword>
<evidence type="ECO:0000256" key="1">
    <source>
        <dbReference type="SAM" id="MobiDB-lite"/>
    </source>
</evidence>
<keyword evidence="2" id="KW-0812">Transmembrane</keyword>
<dbReference type="EMBL" id="JAELUP010000103">
    <property type="protein sequence ID" value="MBJ6363402.1"/>
    <property type="molecule type" value="Genomic_DNA"/>
</dbReference>
<protein>
    <submittedName>
        <fullName evidence="3">Uncharacterized protein</fullName>
    </submittedName>
</protein>
<reference evidence="3" key="1">
    <citation type="submission" date="2020-12" db="EMBL/GenBank/DDBJ databases">
        <authorList>
            <person name="Huq M.A."/>
        </authorList>
    </citation>
    <scope>NUCLEOTIDE SEQUENCE</scope>
    <source>
        <strain evidence="3">MAHUQ-46</strain>
    </source>
</reference>
<feature type="transmembrane region" description="Helical" evidence="2">
    <location>
        <begin position="7"/>
        <end position="25"/>
    </location>
</feature>
<sequence>MLGSIKWNIGIAVLGCGLTFAFSIGNNGISITLLRSLYALAASFVLAYGLRYLLYVLSPAVDGVQGGSEEEKGSNLDMATPDDGEDIHRLLQQQLGGEKEEEAEHLPFQPLAPPRMMSVKDKSPDELAEAVRHLKES</sequence>
<comment type="caution">
    <text evidence="3">The sequence shown here is derived from an EMBL/GenBank/DDBJ whole genome shotgun (WGS) entry which is preliminary data.</text>
</comment>
<gene>
    <name evidence="3" type="ORF">JFN88_19540</name>
</gene>
<evidence type="ECO:0000313" key="4">
    <source>
        <dbReference type="Proteomes" id="UP000640274"/>
    </source>
</evidence>
<keyword evidence="2" id="KW-0472">Membrane</keyword>
<evidence type="ECO:0000256" key="2">
    <source>
        <dbReference type="SAM" id="Phobius"/>
    </source>
</evidence>
<feature type="compositionally biased region" description="Basic and acidic residues" evidence="1">
    <location>
        <begin position="118"/>
        <end position="137"/>
    </location>
</feature>
<feature type="region of interest" description="Disordered" evidence="1">
    <location>
        <begin position="95"/>
        <end position="137"/>
    </location>
</feature>
<keyword evidence="4" id="KW-1185">Reference proteome</keyword>